<dbReference type="AlphaFoldDB" id="A0A2A6BKP5"/>
<name>A0A2A6BKP5_PRIPA</name>
<reference evidence="2" key="1">
    <citation type="journal article" date="2008" name="Nat. Genet.">
        <title>The Pristionchus pacificus genome provides a unique perspective on nematode lifestyle and parasitism.</title>
        <authorList>
            <person name="Dieterich C."/>
            <person name="Clifton S.W."/>
            <person name="Schuster L.N."/>
            <person name="Chinwalla A."/>
            <person name="Delehaunty K."/>
            <person name="Dinkelacker I."/>
            <person name="Fulton L."/>
            <person name="Fulton R."/>
            <person name="Godfrey J."/>
            <person name="Minx P."/>
            <person name="Mitreva M."/>
            <person name="Roeseler W."/>
            <person name="Tian H."/>
            <person name="Witte H."/>
            <person name="Yang S.P."/>
            <person name="Wilson R.K."/>
            <person name="Sommer R.J."/>
        </authorList>
    </citation>
    <scope>NUCLEOTIDE SEQUENCE [LARGE SCALE GENOMIC DNA]</scope>
    <source>
        <strain evidence="2">PS312</strain>
    </source>
</reference>
<keyword evidence="2" id="KW-1185">Reference proteome</keyword>
<gene>
    <name evidence="1" type="primary">WBGene00205927</name>
</gene>
<evidence type="ECO:0000313" key="2">
    <source>
        <dbReference type="Proteomes" id="UP000005239"/>
    </source>
</evidence>
<dbReference type="EnsemblMetazoa" id="PPA33067.1">
    <property type="protein sequence ID" value="PPA33067.1"/>
    <property type="gene ID" value="WBGene00205927"/>
</dbReference>
<accession>A0A8R1YJJ8</accession>
<sequence length="72" mass="8285">MSDIDYNYIEIGWWDVLSAPIALIWFFGLTWVVCMTFIQGLLLTKDEVPAQPPFGRFWMAPRRGGPPNNRAP</sequence>
<reference evidence="1" key="2">
    <citation type="submission" date="2022-06" db="UniProtKB">
        <authorList>
            <consortium name="EnsemblMetazoa"/>
        </authorList>
    </citation>
    <scope>IDENTIFICATION</scope>
    <source>
        <strain evidence="1">PS312</strain>
    </source>
</reference>
<dbReference type="OrthoDB" id="5835032at2759"/>
<organism evidence="1 2">
    <name type="scientific">Pristionchus pacificus</name>
    <name type="common">Parasitic nematode worm</name>
    <dbReference type="NCBI Taxonomy" id="54126"/>
    <lineage>
        <taxon>Eukaryota</taxon>
        <taxon>Metazoa</taxon>
        <taxon>Ecdysozoa</taxon>
        <taxon>Nematoda</taxon>
        <taxon>Chromadorea</taxon>
        <taxon>Rhabditida</taxon>
        <taxon>Rhabditina</taxon>
        <taxon>Diplogasteromorpha</taxon>
        <taxon>Diplogasteroidea</taxon>
        <taxon>Neodiplogasteridae</taxon>
        <taxon>Pristionchus</taxon>
    </lineage>
</organism>
<proteinExistence type="predicted"/>
<dbReference type="Proteomes" id="UP000005239">
    <property type="component" value="Unassembled WGS sequence"/>
</dbReference>
<evidence type="ECO:0000313" key="1">
    <source>
        <dbReference type="EnsemblMetazoa" id="PPA33067.1"/>
    </source>
</evidence>
<protein>
    <submittedName>
        <fullName evidence="1">Uncharacterized protein</fullName>
    </submittedName>
</protein>
<accession>A0A2A6BKP5</accession>